<evidence type="ECO:0000313" key="1">
    <source>
        <dbReference type="EMBL" id="KAG8536135.1"/>
    </source>
</evidence>
<gene>
    <name evidence="1" type="ORF">GDO81_027044</name>
</gene>
<dbReference type="AlphaFoldDB" id="A0AAV6YME2"/>
<organism evidence="1 2">
    <name type="scientific">Engystomops pustulosus</name>
    <name type="common">Tungara frog</name>
    <name type="synonym">Physalaemus pustulosus</name>
    <dbReference type="NCBI Taxonomy" id="76066"/>
    <lineage>
        <taxon>Eukaryota</taxon>
        <taxon>Metazoa</taxon>
        <taxon>Chordata</taxon>
        <taxon>Craniata</taxon>
        <taxon>Vertebrata</taxon>
        <taxon>Euteleostomi</taxon>
        <taxon>Amphibia</taxon>
        <taxon>Batrachia</taxon>
        <taxon>Anura</taxon>
        <taxon>Neobatrachia</taxon>
        <taxon>Hyloidea</taxon>
        <taxon>Leptodactylidae</taxon>
        <taxon>Leiuperinae</taxon>
        <taxon>Engystomops</taxon>
    </lineage>
</organism>
<protein>
    <submittedName>
        <fullName evidence="1">Uncharacterized protein</fullName>
    </submittedName>
</protein>
<dbReference type="Proteomes" id="UP000824782">
    <property type="component" value="Unassembled WGS sequence"/>
</dbReference>
<sequence>MITGHGMVERICGPCKESFIFSPSFLISKAVRTVLMSTGTAEDFNCSKIIRGSILWPCARGEGEINVLCSLPDSVTPQMSRILELYCIFDPTASVFCKFWIVLTFRRI</sequence>
<name>A0AAV6YME2_ENGPU</name>
<comment type="caution">
    <text evidence="1">The sequence shown here is derived from an EMBL/GenBank/DDBJ whole genome shotgun (WGS) entry which is preliminary data.</text>
</comment>
<proteinExistence type="predicted"/>
<accession>A0AAV6YME2</accession>
<dbReference type="EMBL" id="WNYA01049728">
    <property type="protein sequence ID" value="KAG8536135.1"/>
    <property type="molecule type" value="Genomic_DNA"/>
</dbReference>
<reference evidence="1" key="1">
    <citation type="thesis" date="2020" institute="ProQuest LLC" country="789 East Eisenhower Parkway, Ann Arbor, MI, USA">
        <title>Comparative Genomics and Chromosome Evolution.</title>
        <authorList>
            <person name="Mudd A.B."/>
        </authorList>
    </citation>
    <scope>NUCLEOTIDE SEQUENCE</scope>
    <source>
        <strain evidence="1">237g6f4</strain>
        <tissue evidence="1">Blood</tissue>
    </source>
</reference>
<evidence type="ECO:0000313" key="2">
    <source>
        <dbReference type="Proteomes" id="UP000824782"/>
    </source>
</evidence>
<keyword evidence="2" id="KW-1185">Reference proteome</keyword>